<feature type="domain" description="LysM" evidence="2">
    <location>
        <begin position="105"/>
        <end position="154"/>
    </location>
</feature>
<dbReference type="AlphaFoldDB" id="A0A7X5QYP4"/>
<protein>
    <recommendedName>
        <fullName evidence="2">LysM domain-containing protein</fullName>
    </recommendedName>
</protein>
<comment type="caution">
    <text evidence="3">The sequence shown here is derived from an EMBL/GenBank/DDBJ whole genome shotgun (WGS) entry which is preliminary data.</text>
</comment>
<sequence length="162" mass="17238">MSMATKSRQFGQTRPQHLSLVSERVLDANYGNGYYDSVAAGRMVQASAADGSVTVAHTRLRLTRRGRVVVTLGVTVLMLLVGMCGVFFVSGAAVASSGASDNSFNYVTVNAGESMWSLASDLDPSSDPRDVISDIVSLNQLTSTDIEPGQRLAIPTKYDTKS</sequence>
<accession>A0A7X5QYP4</accession>
<keyword evidence="1" id="KW-0812">Transmembrane</keyword>
<dbReference type="EMBL" id="JAAMOX010000001">
    <property type="protein sequence ID" value="NIH52217.1"/>
    <property type="molecule type" value="Genomic_DNA"/>
</dbReference>
<evidence type="ECO:0000259" key="2">
    <source>
        <dbReference type="PROSITE" id="PS51782"/>
    </source>
</evidence>
<organism evidence="3 4">
    <name type="scientific">Lysinibacter cavernae</name>
    <dbReference type="NCBI Taxonomy" id="1640652"/>
    <lineage>
        <taxon>Bacteria</taxon>
        <taxon>Bacillati</taxon>
        <taxon>Actinomycetota</taxon>
        <taxon>Actinomycetes</taxon>
        <taxon>Micrococcales</taxon>
        <taxon>Microbacteriaceae</taxon>
        <taxon>Lysinibacter</taxon>
    </lineage>
</organism>
<feature type="transmembrane region" description="Helical" evidence="1">
    <location>
        <begin position="68"/>
        <end position="95"/>
    </location>
</feature>
<keyword evidence="1" id="KW-0472">Membrane</keyword>
<dbReference type="Gene3D" id="3.10.350.10">
    <property type="entry name" value="LysM domain"/>
    <property type="match status" value="1"/>
</dbReference>
<dbReference type="InterPro" id="IPR036779">
    <property type="entry name" value="LysM_dom_sf"/>
</dbReference>
<reference evidence="3 4" key="1">
    <citation type="submission" date="2020-02" db="EMBL/GenBank/DDBJ databases">
        <title>Sequencing the genomes of 1000 actinobacteria strains.</title>
        <authorList>
            <person name="Klenk H.-P."/>
        </authorList>
    </citation>
    <scope>NUCLEOTIDE SEQUENCE [LARGE SCALE GENOMIC DNA]</scope>
    <source>
        <strain evidence="3 4">DSM 27960</strain>
    </source>
</reference>
<keyword evidence="1" id="KW-1133">Transmembrane helix</keyword>
<dbReference type="SMART" id="SM00257">
    <property type="entry name" value="LysM"/>
    <property type="match status" value="1"/>
</dbReference>
<dbReference type="Proteomes" id="UP000541033">
    <property type="component" value="Unassembled WGS sequence"/>
</dbReference>
<evidence type="ECO:0000313" key="3">
    <source>
        <dbReference type="EMBL" id="NIH52217.1"/>
    </source>
</evidence>
<name>A0A7X5QYP4_9MICO</name>
<dbReference type="Pfam" id="PF01476">
    <property type="entry name" value="LysM"/>
    <property type="match status" value="1"/>
</dbReference>
<gene>
    <name evidence="3" type="ORF">FHX76_000085</name>
</gene>
<dbReference type="InterPro" id="IPR018392">
    <property type="entry name" value="LysM"/>
</dbReference>
<dbReference type="PROSITE" id="PS51782">
    <property type="entry name" value="LYSM"/>
    <property type="match status" value="1"/>
</dbReference>
<evidence type="ECO:0000313" key="4">
    <source>
        <dbReference type="Proteomes" id="UP000541033"/>
    </source>
</evidence>
<evidence type="ECO:0000256" key="1">
    <source>
        <dbReference type="SAM" id="Phobius"/>
    </source>
</evidence>
<proteinExistence type="predicted"/>
<keyword evidence="4" id="KW-1185">Reference proteome</keyword>
<dbReference type="RefSeq" id="WP_243848556.1">
    <property type="nucleotide sequence ID" value="NZ_JAAMOX010000001.1"/>
</dbReference>